<evidence type="ECO:0000259" key="1">
    <source>
        <dbReference type="Pfam" id="PF06985"/>
    </source>
</evidence>
<dbReference type="PANTHER" id="PTHR24148">
    <property type="entry name" value="ANKYRIN REPEAT DOMAIN-CONTAINING PROTEIN 39 HOMOLOG-RELATED"/>
    <property type="match status" value="1"/>
</dbReference>
<dbReference type="EMBL" id="NPIC01000003">
    <property type="protein sequence ID" value="RDL38024.1"/>
    <property type="molecule type" value="Genomic_DNA"/>
</dbReference>
<dbReference type="Proteomes" id="UP000254866">
    <property type="component" value="Unassembled WGS sequence"/>
</dbReference>
<keyword evidence="3" id="KW-1185">Reference proteome</keyword>
<dbReference type="PANTHER" id="PTHR24148:SF73">
    <property type="entry name" value="HET DOMAIN PROTEIN (AFU_ORTHOLOGUE AFUA_8G01020)"/>
    <property type="match status" value="1"/>
</dbReference>
<dbReference type="InterPro" id="IPR052895">
    <property type="entry name" value="HetReg/Transcr_Mod"/>
</dbReference>
<organism evidence="2 3">
    <name type="scientific">Venustampulla echinocandica</name>
    <dbReference type="NCBI Taxonomy" id="2656787"/>
    <lineage>
        <taxon>Eukaryota</taxon>
        <taxon>Fungi</taxon>
        <taxon>Dikarya</taxon>
        <taxon>Ascomycota</taxon>
        <taxon>Pezizomycotina</taxon>
        <taxon>Leotiomycetes</taxon>
        <taxon>Helotiales</taxon>
        <taxon>Pleuroascaceae</taxon>
        <taxon>Venustampulla</taxon>
    </lineage>
</organism>
<dbReference type="RefSeq" id="XP_031870680.1">
    <property type="nucleotide sequence ID" value="XM_032014080.1"/>
</dbReference>
<dbReference type="OrthoDB" id="4850726at2759"/>
<dbReference type="STRING" id="2656787.A0A370TR89"/>
<feature type="domain" description="Heterokaryon incompatibility" evidence="1">
    <location>
        <begin position="123"/>
        <end position="286"/>
    </location>
</feature>
<sequence>MSTYKHPRLTPYKYSALTPSTKEIRILTLLPGYTDAPIRVTLAHTPLVPPEKRRSKRMSLADLERTLPSGWTVEENVEGHMCFVNETPGDSRGTFWRHPDPYFDRRLYELPLDHENPGFEPRYEALSYTWGSAENPEAIYVVEPSYPSKAPQLLEVGQNLASALRHLRDHDAARVMWIDAVCINQADIDERSSQVIRMTDIFKSAYRVIVWLGEEADESKLALSTMAYLGRQTELCKSGKRMYSPGATETDWYRAAFDLPYDDRVWRALFQLTNRPWFERLWIWQEIQLANSRSIVKCGHDTIPWSLFRRAAVCLATKQHPSRPNLGGHLSKLNSLCYYRRRYPFKTQLSSVWERKCANQRDKVYGVLGLAPPKLANRIIPQYSLPVDRVFKEATLAYLHQFQRLDMIQYCNLGTRQVEGPSWVLDMSVNQEGIDRSFYTTGLSRAQTVYHQPDILEVTGLLCTKVRSVSQPASLYRDKALDSIRSWQPPDLETASYITGGSLLDAYLSTVCFGDLKEKFVGTLSPTLEEWKEVFLSKLSASAGPIQPDALLNPWVIHALNYITGMSFMTTEDGHIGLCRFSAKPGDWVCLLLGCDAAILLRQNATENFQVVGACGIHGLSDSASLLGPLPKPWKVEIVSYSSILPNYQFVNAVTGEVTLEDPRLEPLPEEWERFESPWTPDDPEFFQRFRNRTNGEEINSDPRIFPEALKARGVPLRTFQLV</sequence>
<dbReference type="Pfam" id="PF06985">
    <property type="entry name" value="HET"/>
    <property type="match status" value="1"/>
</dbReference>
<protein>
    <recommendedName>
        <fullName evidence="1">Heterokaryon incompatibility domain-containing protein</fullName>
    </recommendedName>
</protein>
<dbReference type="InterPro" id="IPR010730">
    <property type="entry name" value="HET"/>
</dbReference>
<evidence type="ECO:0000313" key="2">
    <source>
        <dbReference type="EMBL" id="RDL38024.1"/>
    </source>
</evidence>
<proteinExistence type="predicted"/>
<reference evidence="2 3" key="1">
    <citation type="journal article" date="2018" name="IMA Fungus">
        <title>IMA Genome-F 9: Draft genome sequence of Annulohypoxylon stygium, Aspergillus mulundensis, Berkeleyomyces basicola (syn. Thielaviopsis basicola), Ceratocystis smalleyi, two Cercospora beticola strains, Coleophoma cylindrospora, Fusarium fracticaudum, Phialophora cf. hyalina, and Morchella septimelata.</title>
        <authorList>
            <person name="Wingfield B.D."/>
            <person name="Bills G.F."/>
            <person name="Dong Y."/>
            <person name="Huang W."/>
            <person name="Nel W.J."/>
            <person name="Swalarsk-Parry B.S."/>
            <person name="Vaghefi N."/>
            <person name="Wilken P.M."/>
            <person name="An Z."/>
            <person name="de Beer Z.W."/>
            <person name="De Vos L."/>
            <person name="Chen L."/>
            <person name="Duong T.A."/>
            <person name="Gao Y."/>
            <person name="Hammerbacher A."/>
            <person name="Kikkert J.R."/>
            <person name="Li Y."/>
            <person name="Li H."/>
            <person name="Li K."/>
            <person name="Li Q."/>
            <person name="Liu X."/>
            <person name="Ma X."/>
            <person name="Naidoo K."/>
            <person name="Pethybridge S.J."/>
            <person name="Sun J."/>
            <person name="Steenkamp E.T."/>
            <person name="van der Nest M.A."/>
            <person name="van Wyk S."/>
            <person name="Wingfield M.J."/>
            <person name="Xiong C."/>
            <person name="Yue Q."/>
            <person name="Zhang X."/>
        </authorList>
    </citation>
    <scope>NUCLEOTIDE SEQUENCE [LARGE SCALE GENOMIC DNA]</scope>
    <source>
        <strain evidence="2 3">BP 5553</strain>
    </source>
</reference>
<evidence type="ECO:0000313" key="3">
    <source>
        <dbReference type="Proteomes" id="UP000254866"/>
    </source>
</evidence>
<name>A0A370TR89_9HELO</name>
<gene>
    <name evidence="2" type="ORF">BP5553_05457</name>
</gene>
<dbReference type="GeneID" id="43598306"/>
<dbReference type="AlphaFoldDB" id="A0A370TR89"/>
<comment type="caution">
    <text evidence="2">The sequence shown here is derived from an EMBL/GenBank/DDBJ whole genome shotgun (WGS) entry which is preliminary data.</text>
</comment>
<accession>A0A370TR89</accession>